<keyword evidence="1 3" id="KW-0732">Signal</keyword>
<dbReference type="AlphaFoldDB" id="A0A286U766"/>
<protein>
    <submittedName>
        <fullName evidence="5">Alpha beta-hydrolase</fullName>
    </submittedName>
</protein>
<dbReference type="InterPro" id="IPR029058">
    <property type="entry name" value="AB_hydrolase_fold"/>
</dbReference>
<dbReference type="InterPro" id="IPR051299">
    <property type="entry name" value="AB_hydrolase_lip/est"/>
</dbReference>
<evidence type="ECO:0000256" key="1">
    <source>
        <dbReference type="ARBA" id="ARBA00022729"/>
    </source>
</evidence>
<dbReference type="PANTHER" id="PTHR46640:SF1">
    <property type="entry name" value="FUNGAL LIPASE-LIKE DOMAIN-CONTAINING PROTEIN-RELATED"/>
    <property type="match status" value="1"/>
</dbReference>
<dbReference type="OrthoDB" id="438440at2759"/>
<feature type="chain" id="PRO_5013628738" evidence="3">
    <location>
        <begin position="19"/>
        <end position="288"/>
    </location>
</feature>
<dbReference type="Proteomes" id="UP000217199">
    <property type="component" value="Unassembled WGS sequence"/>
</dbReference>
<feature type="signal peptide" evidence="3">
    <location>
        <begin position="1"/>
        <end position="18"/>
    </location>
</feature>
<accession>A0A286U766</accession>
<name>A0A286U766_9AGAM</name>
<evidence type="ECO:0000256" key="3">
    <source>
        <dbReference type="SAM" id="SignalP"/>
    </source>
</evidence>
<dbReference type="Gene3D" id="3.40.50.1820">
    <property type="entry name" value="alpha/beta hydrolase"/>
    <property type="match status" value="1"/>
</dbReference>
<sequence>MRPFRFLFPLALAVAVFASPVAHIEKRAISQSLMDEFKHYVQFASGAYQIICPAPLGTTMVKTFSITSTDTQGYIARDDSRKEIIVAFRGTLSIQDFITDFQVLLVDYASTGVSGTSGVKVHQGFITAFNSASDIVLSTVTSQLNAYPTYSLVVTGHSLGAALASLGAVSLKSNFPSTSLKLYTFGQPRTGNPDYASLAENVIGVDNIFRTTETYDGVVTVPFQSWGYQHHGTQYWVSKDPNTDPSNVVECVGREDPTCSDSIPSTFINDAHLRYFGQIIALNPLVCI</sequence>
<organism evidence="5 6">
    <name type="scientific">Pyrrhoderma noxium</name>
    <dbReference type="NCBI Taxonomy" id="2282107"/>
    <lineage>
        <taxon>Eukaryota</taxon>
        <taxon>Fungi</taxon>
        <taxon>Dikarya</taxon>
        <taxon>Basidiomycota</taxon>
        <taxon>Agaricomycotina</taxon>
        <taxon>Agaricomycetes</taxon>
        <taxon>Hymenochaetales</taxon>
        <taxon>Hymenochaetaceae</taxon>
        <taxon>Pyrrhoderma</taxon>
    </lineage>
</organism>
<dbReference type="Pfam" id="PF01764">
    <property type="entry name" value="Lipase_3"/>
    <property type="match status" value="1"/>
</dbReference>
<comment type="caution">
    <text evidence="5">The sequence shown here is derived from an EMBL/GenBank/DDBJ whole genome shotgun (WGS) entry which is preliminary data.</text>
</comment>
<dbReference type="CDD" id="cd00519">
    <property type="entry name" value="Lipase_3"/>
    <property type="match status" value="1"/>
</dbReference>
<dbReference type="GO" id="GO:0016787">
    <property type="term" value="F:hydrolase activity"/>
    <property type="evidence" value="ECO:0007669"/>
    <property type="project" value="UniProtKB-KW"/>
</dbReference>
<dbReference type="SUPFAM" id="SSF53474">
    <property type="entry name" value="alpha/beta-Hydrolases"/>
    <property type="match status" value="1"/>
</dbReference>
<evidence type="ECO:0000313" key="6">
    <source>
        <dbReference type="Proteomes" id="UP000217199"/>
    </source>
</evidence>
<evidence type="ECO:0000259" key="4">
    <source>
        <dbReference type="Pfam" id="PF01764"/>
    </source>
</evidence>
<dbReference type="PANTHER" id="PTHR46640">
    <property type="entry name" value="TRIACYLGLYCEROL LIPASE, PUTATIVE (AFU_ORTHOLOGUE AFUA_6G06510)-RELATED"/>
    <property type="match status" value="1"/>
</dbReference>
<evidence type="ECO:0000256" key="2">
    <source>
        <dbReference type="ARBA" id="ARBA00022801"/>
    </source>
</evidence>
<keyword evidence="6" id="KW-1185">Reference proteome</keyword>
<gene>
    <name evidence="5" type="ORF">PNOK_0917900</name>
</gene>
<dbReference type="InParanoid" id="A0A286U766"/>
<feature type="domain" description="Fungal lipase-type" evidence="4">
    <location>
        <begin position="85"/>
        <end position="224"/>
    </location>
</feature>
<reference evidence="5 6" key="1">
    <citation type="journal article" date="2017" name="Mol. Ecol.">
        <title>Comparative and population genomic landscape of Phellinus noxius: A hypervariable fungus causing root rot in trees.</title>
        <authorList>
            <person name="Chung C.L."/>
            <person name="Lee T.J."/>
            <person name="Akiba M."/>
            <person name="Lee H.H."/>
            <person name="Kuo T.H."/>
            <person name="Liu D."/>
            <person name="Ke H.M."/>
            <person name="Yokoi T."/>
            <person name="Roa M.B."/>
            <person name="Lu M.J."/>
            <person name="Chang Y.Y."/>
            <person name="Ann P.J."/>
            <person name="Tsai J.N."/>
            <person name="Chen C.Y."/>
            <person name="Tzean S.S."/>
            <person name="Ota Y."/>
            <person name="Hattori T."/>
            <person name="Sahashi N."/>
            <person name="Liou R.F."/>
            <person name="Kikuchi T."/>
            <person name="Tsai I.J."/>
        </authorList>
    </citation>
    <scope>NUCLEOTIDE SEQUENCE [LARGE SCALE GENOMIC DNA]</scope>
    <source>
        <strain evidence="5 6">FFPRI411160</strain>
    </source>
</reference>
<proteinExistence type="predicted"/>
<dbReference type="InterPro" id="IPR002921">
    <property type="entry name" value="Fungal_lipase-type"/>
</dbReference>
<dbReference type="EMBL" id="NBII01000010">
    <property type="protein sequence ID" value="PAV15415.1"/>
    <property type="molecule type" value="Genomic_DNA"/>
</dbReference>
<evidence type="ECO:0000313" key="5">
    <source>
        <dbReference type="EMBL" id="PAV15415.1"/>
    </source>
</evidence>
<dbReference type="GO" id="GO:0006629">
    <property type="term" value="P:lipid metabolic process"/>
    <property type="evidence" value="ECO:0007669"/>
    <property type="project" value="InterPro"/>
</dbReference>
<keyword evidence="2" id="KW-0378">Hydrolase</keyword>